<dbReference type="Proteomes" id="UP001412067">
    <property type="component" value="Unassembled WGS sequence"/>
</dbReference>
<evidence type="ECO:0000313" key="2">
    <source>
        <dbReference type="Proteomes" id="UP001412067"/>
    </source>
</evidence>
<organism evidence="1 2">
    <name type="scientific">Platanthera guangdongensis</name>
    <dbReference type="NCBI Taxonomy" id="2320717"/>
    <lineage>
        <taxon>Eukaryota</taxon>
        <taxon>Viridiplantae</taxon>
        <taxon>Streptophyta</taxon>
        <taxon>Embryophyta</taxon>
        <taxon>Tracheophyta</taxon>
        <taxon>Spermatophyta</taxon>
        <taxon>Magnoliopsida</taxon>
        <taxon>Liliopsida</taxon>
        <taxon>Asparagales</taxon>
        <taxon>Orchidaceae</taxon>
        <taxon>Orchidoideae</taxon>
        <taxon>Orchideae</taxon>
        <taxon>Orchidinae</taxon>
        <taxon>Platanthera</taxon>
    </lineage>
</organism>
<name>A0ABR2MY40_9ASPA</name>
<sequence length="65" mass="7446">MLQQRSGDGHSPVRADFVDVRGSVKYLFWDPYHPTEGVNIIAAKHFLDGDDQHISPMNLRQLKQL</sequence>
<dbReference type="EMBL" id="JBBWWR010000004">
    <property type="protein sequence ID" value="KAK8968479.1"/>
    <property type="molecule type" value="Genomic_DNA"/>
</dbReference>
<accession>A0ABR2MY40</accession>
<reference evidence="1 2" key="1">
    <citation type="journal article" date="2022" name="Nat. Plants">
        <title>Genomes of leafy and leafless Platanthera orchids illuminate the evolution of mycoheterotrophy.</title>
        <authorList>
            <person name="Li M.H."/>
            <person name="Liu K.W."/>
            <person name="Li Z."/>
            <person name="Lu H.C."/>
            <person name="Ye Q.L."/>
            <person name="Zhang D."/>
            <person name="Wang J.Y."/>
            <person name="Li Y.F."/>
            <person name="Zhong Z.M."/>
            <person name="Liu X."/>
            <person name="Yu X."/>
            <person name="Liu D.K."/>
            <person name="Tu X.D."/>
            <person name="Liu B."/>
            <person name="Hao Y."/>
            <person name="Liao X.Y."/>
            <person name="Jiang Y.T."/>
            <person name="Sun W.H."/>
            <person name="Chen J."/>
            <person name="Chen Y.Q."/>
            <person name="Ai Y."/>
            <person name="Zhai J.W."/>
            <person name="Wu S.S."/>
            <person name="Zhou Z."/>
            <person name="Hsiao Y.Y."/>
            <person name="Wu W.L."/>
            <person name="Chen Y.Y."/>
            <person name="Lin Y.F."/>
            <person name="Hsu J.L."/>
            <person name="Li C.Y."/>
            <person name="Wang Z.W."/>
            <person name="Zhao X."/>
            <person name="Zhong W.Y."/>
            <person name="Ma X.K."/>
            <person name="Ma L."/>
            <person name="Huang J."/>
            <person name="Chen G.Z."/>
            <person name="Huang M.Z."/>
            <person name="Huang L."/>
            <person name="Peng D.H."/>
            <person name="Luo Y.B."/>
            <person name="Zou S.Q."/>
            <person name="Chen S.P."/>
            <person name="Lan S."/>
            <person name="Tsai W.C."/>
            <person name="Van de Peer Y."/>
            <person name="Liu Z.J."/>
        </authorList>
    </citation>
    <scope>NUCLEOTIDE SEQUENCE [LARGE SCALE GENOMIC DNA]</scope>
    <source>
        <strain evidence="1">Lor288</strain>
    </source>
</reference>
<gene>
    <name evidence="1" type="ORF">KSP40_PGU012884</name>
</gene>
<protein>
    <submittedName>
        <fullName evidence="1">GDSL esterase/lipase</fullName>
    </submittedName>
</protein>
<evidence type="ECO:0000313" key="1">
    <source>
        <dbReference type="EMBL" id="KAK8968479.1"/>
    </source>
</evidence>
<proteinExistence type="predicted"/>
<comment type="caution">
    <text evidence="1">The sequence shown here is derived from an EMBL/GenBank/DDBJ whole genome shotgun (WGS) entry which is preliminary data.</text>
</comment>
<keyword evidence="2" id="KW-1185">Reference proteome</keyword>